<dbReference type="InterPro" id="IPR001667">
    <property type="entry name" value="DDH_dom"/>
</dbReference>
<sequence length="344" mass="38776">MIQESIMHARRLLAEKQEIVIFSHRNPDGDAVGSSLGLMHYLRGEGHKCQVIVPSGYPAFLSFLPEVDTMLVFDDAPEAAQQVIDAATLFFILDFNSFERIDKVAEGMKDDDRPRIMIDHHLFPEPIADPIFSRPEASSTCELVYEFIVNLGHKDRVTAAISDCLYTGILTDTGGFKYSTSPDLFHTAAELLRAGTDAYKIADHVWNSQTEKQLRLLGHCLVNRMELLPEYRTGIIYLNKQDYDAFDIQRGDTEGIVNYVLRMPEYMIAAFIHEQPKIVKLSLRSKGNMDVQQIAKAHFRGGGHRNAAGGASFAPLGSTINRFKKQLPKYADEIETTYLEFNNQ</sequence>
<dbReference type="AlphaFoldDB" id="A0A2S6I5D1"/>
<comment type="caution">
    <text evidence="3">The sequence shown here is derived from an EMBL/GenBank/DDBJ whole genome shotgun (WGS) entry which is preliminary data.</text>
</comment>
<evidence type="ECO:0000313" key="3">
    <source>
        <dbReference type="EMBL" id="PPK86339.1"/>
    </source>
</evidence>
<dbReference type="InterPro" id="IPR038763">
    <property type="entry name" value="DHH_sf"/>
</dbReference>
<protein>
    <submittedName>
        <fullName evidence="3">Phosphoesterase RecJ-like protein</fullName>
    </submittedName>
</protein>
<dbReference type="Pfam" id="PF02272">
    <property type="entry name" value="DHHA1"/>
    <property type="match status" value="1"/>
</dbReference>
<name>A0A2S6I5D1_9BACT</name>
<dbReference type="SUPFAM" id="SSF64182">
    <property type="entry name" value="DHH phosphoesterases"/>
    <property type="match status" value="1"/>
</dbReference>
<feature type="domain" description="DDH" evidence="1">
    <location>
        <begin position="18"/>
        <end position="169"/>
    </location>
</feature>
<accession>A0A2S6I5D1</accession>
<evidence type="ECO:0000313" key="4">
    <source>
        <dbReference type="Proteomes" id="UP000237662"/>
    </source>
</evidence>
<dbReference type="Gene3D" id="3.10.310.30">
    <property type="match status" value="1"/>
</dbReference>
<feature type="domain" description="DHHA1" evidence="2">
    <location>
        <begin position="246"/>
        <end position="311"/>
    </location>
</feature>
<dbReference type="InterPro" id="IPR051319">
    <property type="entry name" value="Oligoribo/pAp-PDE_c-di-AMP_PDE"/>
</dbReference>
<dbReference type="Proteomes" id="UP000237662">
    <property type="component" value="Unassembled WGS sequence"/>
</dbReference>
<evidence type="ECO:0000259" key="2">
    <source>
        <dbReference type="Pfam" id="PF02272"/>
    </source>
</evidence>
<evidence type="ECO:0000259" key="1">
    <source>
        <dbReference type="Pfam" id="PF01368"/>
    </source>
</evidence>
<reference evidence="3 4" key="1">
    <citation type="submission" date="2018-02" db="EMBL/GenBank/DDBJ databases">
        <title>Genomic Encyclopedia of Archaeal and Bacterial Type Strains, Phase II (KMG-II): from individual species to whole genera.</title>
        <authorList>
            <person name="Goeker M."/>
        </authorList>
    </citation>
    <scope>NUCLEOTIDE SEQUENCE [LARGE SCALE GENOMIC DNA]</scope>
    <source>
        <strain evidence="3 4">DSM 29526</strain>
    </source>
</reference>
<organism evidence="3 4">
    <name type="scientific">Neolewinella xylanilytica</name>
    <dbReference type="NCBI Taxonomy" id="1514080"/>
    <lineage>
        <taxon>Bacteria</taxon>
        <taxon>Pseudomonadati</taxon>
        <taxon>Bacteroidota</taxon>
        <taxon>Saprospiria</taxon>
        <taxon>Saprospirales</taxon>
        <taxon>Lewinellaceae</taxon>
        <taxon>Neolewinella</taxon>
    </lineage>
</organism>
<dbReference type="PANTHER" id="PTHR47618:SF1">
    <property type="entry name" value="BIFUNCTIONAL OLIGORIBONUCLEASE AND PAP PHOSPHATASE NRNA"/>
    <property type="match status" value="1"/>
</dbReference>
<dbReference type="RefSeq" id="WP_245911534.1">
    <property type="nucleotide sequence ID" value="NZ_PTJC01000006.1"/>
</dbReference>
<dbReference type="Pfam" id="PF01368">
    <property type="entry name" value="DHH"/>
    <property type="match status" value="1"/>
</dbReference>
<dbReference type="Gene3D" id="3.90.1640.10">
    <property type="entry name" value="inorganic pyrophosphatase (n-terminal core)"/>
    <property type="match status" value="1"/>
</dbReference>
<dbReference type="PANTHER" id="PTHR47618">
    <property type="entry name" value="BIFUNCTIONAL OLIGORIBONUCLEASE AND PAP PHOSPHATASE NRNA"/>
    <property type="match status" value="1"/>
</dbReference>
<gene>
    <name evidence="3" type="ORF">CLV84_3265</name>
</gene>
<dbReference type="GO" id="GO:0003676">
    <property type="term" value="F:nucleic acid binding"/>
    <property type="evidence" value="ECO:0007669"/>
    <property type="project" value="InterPro"/>
</dbReference>
<keyword evidence="4" id="KW-1185">Reference proteome</keyword>
<dbReference type="EMBL" id="PTJC01000006">
    <property type="protein sequence ID" value="PPK86339.1"/>
    <property type="molecule type" value="Genomic_DNA"/>
</dbReference>
<dbReference type="InterPro" id="IPR003156">
    <property type="entry name" value="DHHA1_dom"/>
</dbReference>
<proteinExistence type="predicted"/>